<dbReference type="GO" id="GO:0050750">
    <property type="term" value="F:low-density lipoprotein particle receptor binding"/>
    <property type="evidence" value="ECO:0007669"/>
    <property type="project" value="InterPro"/>
</dbReference>
<dbReference type="SUPFAM" id="SSF47045">
    <property type="entry name" value="RAP domain-like"/>
    <property type="match status" value="2"/>
</dbReference>
<dbReference type="GO" id="GO:0048019">
    <property type="term" value="F:receptor antagonist activity"/>
    <property type="evidence" value="ECO:0007669"/>
    <property type="project" value="InterPro"/>
</dbReference>
<dbReference type="InterPro" id="IPR036744">
    <property type="entry name" value="RAP_sf"/>
</dbReference>
<gene>
    <name evidence="2" type="ORF">OFLC_LOCUS2639</name>
</gene>
<organism evidence="4">
    <name type="scientific">Onchocerca flexuosa</name>
    <dbReference type="NCBI Taxonomy" id="387005"/>
    <lineage>
        <taxon>Eukaryota</taxon>
        <taxon>Metazoa</taxon>
        <taxon>Ecdysozoa</taxon>
        <taxon>Nematoda</taxon>
        <taxon>Chromadorea</taxon>
        <taxon>Rhabditida</taxon>
        <taxon>Spirurina</taxon>
        <taxon>Spiruromorpha</taxon>
        <taxon>Filarioidea</taxon>
        <taxon>Onchocercidae</taxon>
        <taxon>Onchocerca</taxon>
    </lineage>
</organism>
<dbReference type="EMBL" id="UZAJ01001554">
    <property type="protein sequence ID" value="VDO33702.1"/>
    <property type="molecule type" value="Genomic_DNA"/>
</dbReference>
<feature type="domain" description="Alpha-2-macroglobulin receptor-associated protein" evidence="1">
    <location>
        <begin position="41"/>
        <end position="114"/>
    </location>
</feature>
<name>A0A183H579_9BILA</name>
<dbReference type="InterPro" id="IPR009066">
    <property type="entry name" value="MG_RAP_rcpt_1"/>
</dbReference>
<protein>
    <submittedName>
        <fullName evidence="4">Alpha-2-MRAP_N domain-containing protein</fullName>
    </submittedName>
</protein>
<dbReference type="STRING" id="387005.A0A183H579"/>
<evidence type="ECO:0000313" key="2">
    <source>
        <dbReference type="EMBL" id="VDO33702.1"/>
    </source>
</evidence>
<dbReference type="WBParaSite" id="OFLC_0000263801-mRNA-1">
    <property type="protein sequence ID" value="OFLC_0000263801-mRNA-1"/>
    <property type="gene ID" value="OFLC_0000263801"/>
</dbReference>
<evidence type="ECO:0000259" key="1">
    <source>
        <dbReference type="Pfam" id="PF06400"/>
    </source>
</evidence>
<dbReference type="PANTHER" id="PTHR16560:SF2">
    <property type="entry name" value="ALPHA-2-MACROGLOBULIN RECEPTOR-ASSOCIATED PROTEIN"/>
    <property type="match status" value="1"/>
</dbReference>
<sequence length="227" mass="26292">MCWDASKEQIFGKMMSVKIILTLVLLIGMQLSLEADSSTWMDVSFRINKLNFIWSKAIHHLSDKSVIKRLKNELDKFDLLYSSAKATSTKNEKLILEEVDNKLIQLLEKYGLESTVNAYMKKYKWRNEEEIKEENRVLSLEKFDDPKLQKLWHAAQNSDFSKTALKSKISCVCMCVCVCVCVSVCVCYVRVSLCVYACMYVHHPSSIILKDICQSNEVRNFSWFVVD</sequence>
<dbReference type="Proteomes" id="UP000267606">
    <property type="component" value="Unassembled WGS sequence"/>
</dbReference>
<dbReference type="GO" id="GO:0012505">
    <property type="term" value="C:endomembrane system"/>
    <property type="evidence" value="ECO:0007669"/>
    <property type="project" value="TreeGrafter"/>
</dbReference>
<keyword evidence="3" id="KW-1185">Reference proteome</keyword>
<dbReference type="InterPro" id="IPR038003">
    <property type="entry name" value="A2-macroglobuin_RAP"/>
</dbReference>
<dbReference type="Gene3D" id="1.20.81.10">
    <property type="entry name" value="RAP domain"/>
    <property type="match status" value="2"/>
</dbReference>
<evidence type="ECO:0000313" key="4">
    <source>
        <dbReference type="WBParaSite" id="OFLC_0000263801-mRNA-1"/>
    </source>
</evidence>
<dbReference type="AlphaFoldDB" id="A0A183H579"/>
<reference evidence="2 3" key="2">
    <citation type="submission" date="2018-11" db="EMBL/GenBank/DDBJ databases">
        <authorList>
            <consortium name="Pathogen Informatics"/>
        </authorList>
    </citation>
    <scope>NUCLEOTIDE SEQUENCE [LARGE SCALE GENOMIC DNA]</scope>
</reference>
<dbReference type="Pfam" id="PF06400">
    <property type="entry name" value="Alpha-2-MRAP_N"/>
    <property type="match status" value="1"/>
</dbReference>
<proteinExistence type="predicted"/>
<accession>A0A183H579</accession>
<dbReference type="GO" id="GO:0048259">
    <property type="term" value="P:regulation of receptor-mediated endocytosis"/>
    <property type="evidence" value="ECO:0007669"/>
    <property type="project" value="TreeGrafter"/>
</dbReference>
<evidence type="ECO:0000313" key="3">
    <source>
        <dbReference type="Proteomes" id="UP000267606"/>
    </source>
</evidence>
<dbReference type="PANTHER" id="PTHR16560">
    <property type="entry name" value="ALPHA-2-MACROGLOBULIN RECEPTOR-ASSOCIATED PROTEIN"/>
    <property type="match status" value="1"/>
</dbReference>
<reference evidence="4" key="1">
    <citation type="submission" date="2016-06" db="UniProtKB">
        <authorList>
            <consortium name="WormBaseParasite"/>
        </authorList>
    </citation>
    <scope>IDENTIFICATION</scope>
</reference>